<evidence type="ECO:0000313" key="3">
    <source>
        <dbReference type="Proteomes" id="UP000051660"/>
    </source>
</evidence>
<sequence length="64" mass="6993">MPTQSVSAGEALEMARASLPSGPRTSLRQPEFVGDDELALGIQSDRVGDVVVHFPRVCELREKR</sequence>
<name>A0A0R3MYY9_9BRAD</name>
<accession>A0A0R3MYY9</accession>
<dbReference type="AlphaFoldDB" id="A0A0R3MYY9"/>
<comment type="caution">
    <text evidence="2">The sequence shown here is derived from an EMBL/GenBank/DDBJ whole genome shotgun (WGS) entry which is preliminary data.</text>
</comment>
<proteinExistence type="predicted"/>
<gene>
    <name evidence="2" type="ORF">CQ14_09660</name>
</gene>
<evidence type="ECO:0000256" key="1">
    <source>
        <dbReference type="SAM" id="MobiDB-lite"/>
    </source>
</evidence>
<evidence type="ECO:0000313" key="2">
    <source>
        <dbReference type="EMBL" id="KRR25268.1"/>
    </source>
</evidence>
<reference evidence="2 3" key="1">
    <citation type="submission" date="2014-03" db="EMBL/GenBank/DDBJ databases">
        <title>Bradyrhizobium valentinum sp. nov., isolated from effective nodules of Lupinus mariae-josephae, a lupine endemic of basic-lime soils in Eastern Spain.</title>
        <authorList>
            <person name="Duran D."/>
            <person name="Rey L."/>
            <person name="Navarro A."/>
            <person name="Busquets A."/>
            <person name="Imperial J."/>
            <person name="Ruiz-Argueso T."/>
        </authorList>
    </citation>
    <scope>NUCLEOTIDE SEQUENCE [LARGE SCALE GENOMIC DNA]</scope>
    <source>
        <strain evidence="2 3">CCBAU 23086</strain>
    </source>
</reference>
<dbReference type="EMBL" id="LLYB01000057">
    <property type="protein sequence ID" value="KRR25268.1"/>
    <property type="molecule type" value="Genomic_DNA"/>
</dbReference>
<dbReference type="Proteomes" id="UP000051660">
    <property type="component" value="Unassembled WGS sequence"/>
</dbReference>
<protein>
    <submittedName>
        <fullName evidence="2">Uncharacterized protein</fullName>
    </submittedName>
</protein>
<organism evidence="2 3">
    <name type="scientific">Bradyrhizobium lablabi</name>
    <dbReference type="NCBI Taxonomy" id="722472"/>
    <lineage>
        <taxon>Bacteria</taxon>
        <taxon>Pseudomonadati</taxon>
        <taxon>Pseudomonadota</taxon>
        <taxon>Alphaproteobacteria</taxon>
        <taxon>Hyphomicrobiales</taxon>
        <taxon>Nitrobacteraceae</taxon>
        <taxon>Bradyrhizobium</taxon>
    </lineage>
</organism>
<feature type="region of interest" description="Disordered" evidence="1">
    <location>
        <begin position="1"/>
        <end position="29"/>
    </location>
</feature>